<dbReference type="AlphaFoldDB" id="A0AAD5TT11"/>
<evidence type="ECO:0000256" key="1">
    <source>
        <dbReference type="ARBA" id="ARBA00022441"/>
    </source>
</evidence>
<keyword evidence="2" id="KW-0677">Repeat</keyword>
<accession>A0AAD5TT11</accession>
<dbReference type="Gene3D" id="2.120.10.80">
    <property type="entry name" value="Kelch-type beta propeller"/>
    <property type="match status" value="1"/>
</dbReference>
<protein>
    <recommendedName>
        <fullName evidence="5">Galactose oxidase</fullName>
    </recommendedName>
</protein>
<organism evidence="3 4">
    <name type="scientific">Clydaea vesicula</name>
    <dbReference type="NCBI Taxonomy" id="447962"/>
    <lineage>
        <taxon>Eukaryota</taxon>
        <taxon>Fungi</taxon>
        <taxon>Fungi incertae sedis</taxon>
        <taxon>Chytridiomycota</taxon>
        <taxon>Chytridiomycota incertae sedis</taxon>
        <taxon>Chytridiomycetes</taxon>
        <taxon>Lobulomycetales</taxon>
        <taxon>Lobulomycetaceae</taxon>
        <taxon>Clydaea</taxon>
    </lineage>
</organism>
<dbReference type="Proteomes" id="UP001211065">
    <property type="component" value="Unassembled WGS sequence"/>
</dbReference>
<dbReference type="InterPro" id="IPR015915">
    <property type="entry name" value="Kelch-typ_b-propeller"/>
</dbReference>
<dbReference type="PANTHER" id="PTHR46093">
    <property type="entry name" value="ACYL-COA-BINDING DOMAIN-CONTAINING PROTEIN 5"/>
    <property type="match status" value="1"/>
</dbReference>
<sequence length="229" mass="24859">MQGHSQTKVSGNKLLIYGGLLSSGEVSNTLYEYNYDNTTLSAIKPIGDVFPSKLMSHSAVYRKKTNELFVFAGTPDKSAYNDVMYSYDITANKWSIVPVKGALPAGRSLQAVDIIDDEIFMFGGSSQGSILNDFWVFSFITNTWSQRVNSVSPLAYFGSSLTAVSQNNTLILFGGTNTGSQSNQLWSYSTVEKVWTSIKPSGTPPPGFSQGSGVVLDNRRILYVGGLAN</sequence>
<evidence type="ECO:0000313" key="4">
    <source>
        <dbReference type="Proteomes" id="UP001211065"/>
    </source>
</evidence>
<gene>
    <name evidence="3" type="ORF">HK099_003081</name>
</gene>
<dbReference type="SUPFAM" id="SSF117281">
    <property type="entry name" value="Kelch motif"/>
    <property type="match status" value="1"/>
</dbReference>
<comment type="caution">
    <text evidence="3">The sequence shown here is derived from an EMBL/GenBank/DDBJ whole genome shotgun (WGS) entry which is preliminary data.</text>
</comment>
<proteinExistence type="predicted"/>
<keyword evidence="4" id="KW-1185">Reference proteome</keyword>
<feature type="non-terminal residue" evidence="3">
    <location>
        <position position="229"/>
    </location>
</feature>
<evidence type="ECO:0000256" key="2">
    <source>
        <dbReference type="ARBA" id="ARBA00022737"/>
    </source>
</evidence>
<evidence type="ECO:0000313" key="3">
    <source>
        <dbReference type="EMBL" id="KAJ3199619.1"/>
    </source>
</evidence>
<dbReference type="PANTHER" id="PTHR46093:SF18">
    <property type="entry name" value="FIBRONECTIN TYPE-III DOMAIN-CONTAINING PROTEIN"/>
    <property type="match status" value="1"/>
</dbReference>
<name>A0AAD5TT11_9FUNG</name>
<evidence type="ECO:0008006" key="5">
    <source>
        <dbReference type="Google" id="ProtNLM"/>
    </source>
</evidence>
<dbReference type="EMBL" id="JADGJW010002074">
    <property type="protein sequence ID" value="KAJ3199619.1"/>
    <property type="molecule type" value="Genomic_DNA"/>
</dbReference>
<dbReference type="Pfam" id="PF24681">
    <property type="entry name" value="Kelch_KLHDC2_KLHL20_DRC7"/>
    <property type="match status" value="1"/>
</dbReference>
<reference evidence="3" key="1">
    <citation type="submission" date="2020-05" db="EMBL/GenBank/DDBJ databases">
        <title>Phylogenomic resolution of chytrid fungi.</title>
        <authorList>
            <person name="Stajich J.E."/>
            <person name="Amses K."/>
            <person name="Simmons R."/>
            <person name="Seto K."/>
            <person name="Myers J."/>
            <person name="Bonds A."/>
            <person name="Quandt C.A."/>
            <person name="Barry K."/>
            <person name="Liu P."/>
            <person name="Grigoriev I."/>
            <person name="Longcore J.E."/>
            <person name="James T.Y."/>
        </authorList>
    </citation>
    <scope>NUCLEOTIDE SEQUENCE</scope>
    <source>
        <strain evidence="3">JEL0476</strain>
    </source>
</reference>
<keyword evidence="1" id="KW-0880">Kelch repeat</keyword>